<comment type="caution">
    <text evidence="3">The sequence shown here is derived from an EMBL/GenBank/DDBJ whole genome shotgun (WGS) entry which is preliminary data.</text>
</comment>
<protein>
    <recommendedName>
        <fullName evidence="5">DUF4124 domain-containing protein</fullName>
    </recommendedName>
</protein>
<evidence type="ECO:0008006" key="5">
    <source>
        <dbReference type="Google" id="ProtNLM"/>
    </source>
</evidence>
<keyword evidence="4" id="KW-1185">Reference proteome</keyword>
<gene>
    <name evidence="3" type="ORF">DX914_10685</name>
</gene>
<proteinExistence type="predicted"/>
<organism evidence="3 4">
    <name type="scientific">Lysobacter silvisoli</name>
    <dbReference type="NCBI Taxonomy" id="2293254"/>
    <lineage>
        <taxon>Bacteria</taxon>
        <taxon>Pseudomonadati</taxon>
        <taxon>Pseudomonadota</taxon>
        <taxon>Gammaproteobacteria</taxon>
        <taxon>Lysobacterales</taxon>
        <taxon>Lysobacteraceae</taxon>
        <taxon>Lysobacter</taxon>
    </lineage>
</organism>
<sequence>MLWSARVCTLALLLSAAWAWPRPVEAQIRRCVLPNGDTVYTDRGCDTVGGVDRLARAPAAASAANNAKGGYRGGCSRNVQDLVFQITAAIDAHDGNRLAGVYHWAGMSGSTGYSVLERLDRIAQRPLVDIVPVMAAAPAPEPVAAPSEPLAAAADASAEPRTSGDASAPPDPNYYPQTSIRRTPVALRVEQTLANGSTPSHTVFGLVRHFGCWWIKG</sequence>
<feature type="signal peptide" evidence="2">
    <location>
        <begin position="1"/>
        <end position="19"/>
    </location>
</feature>
<evidence type="ECO:0000313" key="3">
    <source>
        <dbReference type="EMBL" id="RDZ29514.1"/>
    </source>
</evidence>
<keyword evidence="2" id="KW-0732">Signal</keyword>
<feature type="region of interest" description="Disordered" evidence="1">
    <location>
        <begin position="141"/>
        <end position="180"/>
    </location>
</feature>
<feature type="compositionally biased region" description="Low complexity" evidence="1">
    <location>
        <begin position="141"/>
        <end position="160"/>
    </location>
</feature>
<dbReference type="RefSeq" id="WP_115858952.1">
    <property type="nucleotide sequence ID" value="NZ_QTSU01000001.1"/>
</dbReference>
<dbReference type="Proteomes" id="UP000264492">
    <property type="component" value="Unassembled WGS sequence"/>
</dbReference>
<accession>A0A371K6N4</accession>
<evidence type="ECO:0000256" key="2">
    <source>
        <dbReference type="SAM" id="SignalP"/>
    </source>
</evidence>
<dbReference type="EMBL" id="QTSU01000001">
    <property type="protein sequence ID" value="RDZ29514.1"/>
    <property type="molecule type" value="Genomic_DNA"/>
</dbReference>
<dbReference type="OrthoDB" id="5956287at2"/>
<feature type="chain" id="PRO_5016935121" description="DUF4124 domain-containing protein" evidence="2">
    <location>
        <begin position="20"/>
        <end position="217"/>
    </location>
</feature>
<evidence type="ECO:0000313" key="4">
    <source>
        <dbReference type="Proteomes" id="UP000264492"/>
    </source>
</evidence>
<evidence type="ECO:0000256" key="1">
    <source>
        <dbReference type="SAM" id="MobiDB-lite"/>
    </source>
</evidence>
<reference evidence="3 4" key="1">
    <citation type="submission" date="2018-08" db="EMBL/GenBank/DDBJ databases">
        <title>Lysobacter sp. zong2l5, whole genome shotgun sequence.</title>
        <authorList>
            <person name="Zhang X."/>
            <person name="Feng G."/>
            <person name="Zhu H."/>
        </authorList>
    </citation>
    <scope>NUCLEOTIDE SEQUENCE [LARGE SCALE GENOMIC DNA]</scope>
    <source>
        <strain evidence="4">zong2l5</strain>
    </source>
</reference>
<name>A0A371K6N4_9GAMM</name>
<dbReference type="AlphaFoldDB" id="A0A371K6N4"/>